<comment type="caution">
    <text evidence="3">The sequence shown here is derived from an EMBL/GenBank/DDBJ whole genome shotgun (WGS) entry which is preliminary data.</text>
</comment>
<reference evidence="3 4" key="1">
    <citation type="journal article" date="2024" name="G3 (Bethesda)">
        <title>Genome assembly of Hibiscus sabdariffa L. provides insights into metabolisms of medicinal natural products.</title>
        <authorList>
            <person name="Kim T."/>
        </authorList>
    </citation>
    <scope>NUCLEOTIDE SEQUENCE [LARGE SCALE GENOMIC DNA]</scope>
    <source>
        <strain evidence="3">TK-2024</strain>
        <tissue evidence="3">Old leaves</tissue>
    </source>
</reference>
<evidence type="ECO:0000313" key="3">
    <source>
        <dbReference type="EMBL" id="KAK8526461.1"/>
    </source>
</evidence>
<feature type="transmembrane region" description="Helical" evidence="2">
    <location>
        <begin position="36"/>
        <end position="60"/>
    </location>
</feature>
<keyword evidence="2" id="KW-0812">Transmembrane</keyword>
<evidence type="ECO:0000256" key="2">
    <source>
        <dbReference type="SAM" id="Phobius"/>
    </source>
</evidence>
<proteinExistence type="predicted"/>
<feature type="compositionally biased region" description="Basic and acidic residues" evidence="1">
    <location>
        <begin position="100"/>
        <end position="111"/>
    </location>
</feature>
<keyword evidence="2" id="KW-1133">Transmembrane helix</keyword>
<dbReference type="EMBL" id="JBBPBM010000039">
    <property type="protein sequence ID" value="KAK8526461.1"/>
    <property type="molecule type" value="Genomic_DNA"/>
</dbReference>
<feature type="region of interest" description="Disordered" evidence="1">
    <location>
        <begin position="166"/>
        <end position="192"/>
    </location>
</feature>
<dbReference type="PANTHER" id="PTHR33429">
    <property type="entry name" value="OS02G0708000 PROTEIN-RELATED"/>
    <property type="match status" value="1"/>
</dbReference>
<evidence type="ECO:0000256" key="1">
    <source>
        <dbReference type="SAM" id="MobiDB-lite"/>
    </source>
</evidence>
<name>A0ABR2CZJ4_9ROSI</name>
<gene>
    <name evidence="3" type="ORF">V6N12_020932</name>
</gene>
<keyword evidence="4" id="KW-1185">Reference proteome</keyword>
<organism evidence="3 4">
    <name type="scientific">Hibiscus sabdariffa</name>
    <name type="common">roselle</name>
    <dbReference type="NCBI Taxonomy" id="183260"/>
    <lineage>
        <taxon>Eukaryota</taxon>
        <taxon>Viridiplantae</taxon>
        <taxon>Streptophyta</taxon>
        <taxon>Embryophyta</taxon>
        <taxon>Tracheophyta</taxon>
        <taxon>Spermatophyta</taxon>
        <taxon>Magnoliopsida</taxon>
        <taxon>eudicotyledons</taxon>
        <taxon>Gunneridae</taxon>
        <taxon>Pentapetalae</taxon>
        <taxon>rosids</taxon>
        <taxon>malvids</taxon>
        <taxon>Malvales</taxon>
        <taxon>Malvaceae</taxon>
        <taxon>Malvoideae</taxon>
        <taxon>Hibiscus</taxon>
    </lineage>
</organism>
<protein>
    <submittedName>
        <fullName evidence="3">Uncharacterized protein</fullName>
    </submittedName>
</protein>
<sequence length="192" mass="20680">MSTQAEQQQQPVVVYPSSVTYQASPASRSDTSGGSFVAVFIVVAVIIAASAISCFLGRFCSRRMGQRKPSKGNQMHTTLRTRDGDIEFGSDVRINPGGKQGDHGETNKGLDFKMPGNGDPREFRVSEHGEPAEFRIPGNGYPELRIPETGDYVRFRMPGNDDPIGFRMAGHGDFNGETKPVDDGNGGLKAGA</sequence>
<feature type="region of interest" description="Disordered" evidence="1">
    <location>
        <begin position="94"/>
        <end position="117"/>
    </location>
</feature>
<keyword evidence="2" id="KW-0472">Membrane</keyword>
<dbReference type="Proteomes" id="UP001472677">
    <property type="component" value="Unassembled WGS sequence"/>
</dbReference>
<evidence type="ECO:0000313" key="4">
    <source>
        <dbReference type="Proteomes" id="UP001472677"/>
    </source>
</evidence>
<accession>A0ABR2CZJ4</accession>
<dbReference type="PANTHER" id="PTHR33429:SF7">
    <property type="entry name" value="OS02G0708000 PROTEIN"/>
    <property type="match status" value="1"/>
</dbReference>